<comment type="caution">
    <text evidence="1">The sequence shown here is derived from an EMBL/GenBank/DDBJ whole genome shotgun (WGS) entry which is preliminary data.</text>
</comment>
<evidence type="ECO:0000313" key="1">
    <source>
        <dbReference type="EMBL" id="MSS27816.1"/>
    </source>
</evidence>
<protein>
    <submittedName>
        <fullName evidence="1">Uncharacterized protein</fullName>
    </submittedName>
</protein>
<reference evidence="1 2" key="1">
    <citation type="submission" date="2019-09" db="EMBL/GenBank/DDBJ databases">
        <title>In-depth cultivation of the pig gut microbiome towards novel bacterial diversity and tailored functional studies.</title>
        <authorList>
            <person name="Wylensek D."/>
            <person name="Hitch T.C.A."/>
            <person name="Clavel T."/>
        </authorList>
    </citation>
    <scope>NUCLEOTIDE SEQUENCE [LARGE SCALE GENOMIC DNA]</scope>
    <source>
        <strain evidence="1 2">PG-178-WT-4</strain>
    </source>
</reference>
<organism evidence="1 2">
    <name type="scientific">Desulfovibrio porci</name>
    <dbReference type="NCBI Taxonomy" id="2605782"/>
    <lineage>
        <taxon>Bacteria</taxon>
        <taxon>Pseudomonadati</taxon>
        <taxon>Thermodesulfobacteriota</taxon>
        <taxon>Desulfovibrionia</taxon>
        <taxon>Desulfovibrionales</taxon>
        <taxon>Desulfovibrionaceae</taxon>
        <taxon>Desulfovibrio</taxon>
    </lineage>
</organism>
<keyword evidence="2" id="KW-1185">Reference proteome</keyword>
<dbReference type="EMBL" id="VUMH01000005">
    <property type="protein sequence ID" value="MSS27816.1"/>
    <property type="molecule type" value="Genomic_DNA"/>
</dbReference>
<evidence type="ECO:0000313" key="2">
    <source>
        <dbReference type="Proteomes" id="UP000477488"/>
    </source>
</evidence>
<accession>A0A6L5XKU4</accession>
<sequence>MDVAVNIFAKPFQTALSLLSLLKHSGEHVGVIWLQFEPYGSRYDAIAPYYIAHYLRERLGERCRVFQPDFWLAREAVDPARLGDAAYRSGIRYQYAFERSQSRKLFLMHNDVLVLRDILGAMLREMGEAFAVGLLGQCWNCPAHREELTREVMGCAACGPLSYADFQPGYAALRSLYTLARQRGIFVRPYDKGFADSFERRPWPLPECRINEWACLLDLEKTRPHCAPFGPSFPPGAFQQCGSACLDISVPWFRDMHALGLSARHFELQSYLKHWVGTGNKSPRRYALAEANALKLLRRHYPEYLQWLAEKSGQVFLSEPKDSDD</sequence>
<dbReference type="AlphaFoldDB" id="A0A6L5XKU4"/>
<dbReference type="Proteomes" id="UP000477488">
    <property type="component" value="Unassembled WGS sequence"/>
</dbReference>
<proteinExistence type="predicted"/>
<gene>
    <name evidence="1" type="ORF">FYJ44_07065</name>
</gene>
<name>A0A6L5XKU4_9BACT</name>